<dbReference type="RefSeq" id="WP_010042638.1">
    <property type="nucleotide sequence ID" value="NZ_LT962942.1"/>
</dbReference>
<name>A0A2N9AZU7_STRCX</name>
<gene>
    <name evidence="2" type="ORF">SCNRRL3882_0075</name>
</gene>
<dbReference type="AlphaFoldDB" id="A0A2N9AZU7"/>
<proteinExistence type="predicted"/>
<accession>A0A2N9AZU7</accession>
<reference evidence="3" key="1">
    <citation type="submission" date="2017-11" db="EMBL/GenBank/DDBJ databases">
        <authorList>
            <person name="Wibberg D."/>
        </authorList>
    </citation>
    <scope>NUCLEOTIDE SEQUENCE [LARGE SCALE GENOMIC DNA]</scope>
</reference>
<protein>
    <submittedName>
        <fullName evidence="2">Uncharacterized protein</fullName>
    </submittedName>
</protein>
<feature type="region of interest" description="Disordered" evidence="1">
    <location>
        <begin position="51"/>
        <end position="74"/>
    </location>
</feature>
<evidence type="ECO:0000313" key="2">
    <source>
        <dbReference type="EMBL" id="SOR76591.1"/>
    </source>
</evidence>
<keyword evidence="3" id="KW-1185">Reference proteome</keyword>
<dbReference type="OrthoDB" id="9936426at2"/>
<organism evidence="2 3">
    <name type="scientific">Streptomyces chartreusis NRRL 3882</name>
    <dbReference type="NCBI Taxonomy" id="1079985"/>
    <lineage>
        <taxon>Bacteria</taxon>
        <taxon>Bacillati</taxon>
        <taxon>Actinomycetota</taxon>
        <taxon>Actinomycetes</taxon>
        <taxon>Kitasatosporales</taxon>
        <taxon>Streptomycetaceae</taxon>
        <taxon>Streptomyces</taxon>
    </lineage>
</organism>
<sequence>MSAETSWNDEPDLDEETAARLDRFLQAGKAETQRLLDESVDVEQKLAESLERLATDDSEDASWPQPLLKWHRTA</sequence>
<evidence type="ECO:0000256" key="1">
    <source>
        <dbReference type="SAM" id="MobiDB-lite"/>
    </source>
</evidence>
<evidence type="ECO:0000313" key="3">
    <source>
        <dbReference type="Proteomes" id="UP000235464"/>
    </source>
</evidence>
<dbReference type="EMBL" id="LT963352">
    <property type="protein sequence ID" value="SOR76591.1"/>
    <property type="molecule type" value="Genomic_DNA"/>
</dbReference>
<dbReference type="Proteomes" id="UP000235464">
    <property type="component" value="Chromosome I"/>
</dbReference>